<dbReference type="InterPro" id="IPR029063">
    <property type="entry name" value="SAM-dependent_MTases_sf"/>
</dbReference>
<dbReference type="GO" id="GO:0046872">
    <property type="term" value="F:metal ion binding"/>
    <property type="evidence" value="ECO:0007669"/>
    <property type="project" value="UniProtKB-KW"/>
</dbReference>
<dbReference type="Pfam" id="PF09243">
    <property type="entry name" value="Rsm22"/>
    <property type="match status" value="1"/>
</dbReference>
<sequence length="388" mass="44514">MPGLRPLSRTLSSLPSGVKPPHRKHAGISRLPTLRLPPALSQAVQLYLAKHPIPRLRESCRELGNYLWSRKRPVEDRELRVRAAEVETRVRERVSERERGPASGKRFDEETQESAIKREVLKELRRCTYRWIPISYEPQISSIYLATRVDGGYAAITRVLHEIKKRVPEFQPRTLLDFGSGTGTVTWASRLLWGDSLSEFVCVDSSPSMHKVAEFLQGEDQEILRRIYFRHFLPVSPKVQFDVTVSAYSLSELPSLADRLRVVQTLWRKTQQFMVLVENGTREGHKILLEARNTVLNELSEDKTAYIFAPCPHDLTCPKTAEKIPSPCNFQQSYHPLPFSWNRDVHTECFSYLVIRRFPREGGSEGGRREGVRRRGTLNLLCSLSVSV</sequence>
<dbReference type="EMBL" id="JW872739">
    <property type="protein sequence ID" value="AFP05257.1"/>
    <property type="molecule type" value="mRNA"/>
</dbReference>
<evidence type="ECO:0000256" key="4">
    <source>
        <dbReference type="ARBA" id="ARBA00023004"/>
    </source>
</evidence>
<evidence type="ECO:0000256" key="5">
    <source>
        <dbReference type="ARBA" id="ARBA00023014"/>
    </source>
</evidence>
<keyword evidence="3" id="KW-0809">Transit peptide</keyword>
<keyword evidence="5" id="KW-0411">Iron-sulfur</keyword>
<evidence type="ECO:0000256" key="6">
    <source>
        <dbReference type="ARBA" id="ARBA00023128"/>
    </source>
</evidence>
<feature type="region of interest" description="Disordered" evidence="8">
    <location>
        <begin position="1"/>
        <end position="30"/>
    </location>
</feature>
<evidence type="ECO:0000313" key="9">
    <source>
        <dbReference type="EMBL" id="AFP05257.1"/>
    </source>
</evidence>
<keyword evidence="9" id="KW-0808">Transferase</keyword>
<proteinExistence type="evidence at transcript level"/>
<feature type="region of interest" description="Disordered" evidence="8">
    <location>
        <begin position="91"/>
        <end position="110"/>
    </location>
</feature>
<accession>V9L1R6</accession>
<comment type="function">
    <text evidence="7">Mitochondrial ribosome (mitoribosome) assembly factor. Binds at the interface of the head and body domains of the mitochondrial small ribosomal subunit (mt-SSU), occluding the mRNA channel and preventing compaction of the head domain towards the body. Probable inactive methyltransferase: retains the characteristic folding and ability to bind S-adenosyl-L-methionine, but it probably lost its methyltransferase activity.</text>
</comment>
<comment type="subcellular location">
    <subcellularLocation>
        <location evidence="1">Mitochondrion</location>
    </subcellularLocation>
</comment>
<dbReference type="GO" id="GO:0051536">
    <property type="term" value="F:iron-sulfur cluster binding"/>
    <property type="evidence" value="ECO:0007669"/>
    <property type="project" value="UniProtKB-KW"/>
</dbReference>
<evidence type="ECO:0000256" key="7">
    <source>
        <dbReference type="ARBA" id="ARBA00045681"/>
    </source>
</evidence>
<dbReference type="GO" id="GO:0008168">
    <property type="term" value="F:methyltransferase activity"/>
    <property type="evidence" value="ECO:0007669"/>
    <property type="project" value="UniProtKB-KW"/>
</dbReference>
<evidence type="ECO:0000256" key="8">
    <source>
        <dbReference type="SAM" id="MobiDB-lite"/>
    </source>
</evidence>
<dbReference type="Gene3D" id="3.40.50.150">
    <property type="entry name" value="Vaccinia Virus protein VP39"/>
    <property type="match status" value="1"/>
</dbReference>
<dbReference type="PANTHER" id="PTHR13184">
    <property type="entry name" value="37S RIBOSOMAL PROTEIN S22"/>
    <property type="match status" value="1"/>
</dbReference>
<keyword evidence="2" id="KW-0479">Metal-binding</keyword>
<dbReference type="GO" id="GO:0005763">
    <property type="term" value="C:mitochondrial small ribosomal subunit"/>
    <property type="evidence" value="ECO:0007669"/>
    <property type="project" value="TreeGrafter"/>
</dbReference>
<name>V9L1R6_CALMI</name>
<keyword evidence="4" id="KW-0408">Iron</keyword>
<protein>
    <submittedName>
        <fullName evidence="9">Methyltransferase-like protein 17, mitochondrial</fullName>
    </submittedName>
</protein>
<evidence type="ECO:0000256" key="2">
    <source>
        <dbReference type="ARBA" id="ARBA00022723"/>
    </source>
</evidence>
<keyword evidence="6" id="KW-0496">Mitochondrion</keyword>
<dbReference type="GO" id="GO:0006412">
    <property type="term" value="P:translation"/>
    <property type="evidence" value="ECO:0007669"/>
    <property type="project" value="InterPro"/>
</dbReference>
<dbReference type="InterPro" id="IPR015324">
    <property type="entry name" value="Ribosomal_Rsm22-like"/>
</dbReference>
<evidence type="ECO:0000256" key="3">
    <source>
        <dbReference type="ARBA" id="ARBA00022946"/>
    </source>
</evidence>
<dbReference type="AlphaFoldDB" id="V9L1R6"/>
<evidence type="ECO:0000256" key="1">
    <source>
        <dbReference type="ARBA" id="ARBA00004173"/>
    </source>
</evidence>
<dbReference type="InterPro" id="IPR052571">
    <property type="entry name" value="Mt_RNA_Methyltransferase"/>
</dbReference>
<organism evidence="9">
    <name type="scientific">Callorhinchus milii</name>
    <name type="common">Ghost shark</name>
    <dbReference type="NCBI Taxonomy" id="7868"/>
    <lineage>
        <taxon>Eukaryota</taxon>
        <taxon>Metazoa</taxon>
        <taxon>Chordata</taxon>
        <taxon>Craniata</taxon>
        <taxon>Vertebrata</taxon>
        <taxon>Chondrichthyes</taxon>
        <taxon>Holocephali</taxon>
        <taxon>Chimaeriformes</taxon>
        <taxon>Callorhinchidae</taxon>
        <taxon>Callorhinchus</taxon>
    </lineage>
</organism>
<dbReference type="PANTHER" id="PTHR13184:SF5">
    <property type="entry name" value="METHYLTRANSFERASE-LIKE PROTEIN 17, MITOCHONDRIAL"/>
    <property type="match status" value="1"/>
</dbReference>
<keyword evidence="9" id="KW-0489">Methyltransferase</keyword>
<dbReference type="GO" id="GO:0003735">
    <property type="term" value="F:structural constituent of ribosome"/>
    <property type="evidence" value="ECO:0007669"/>
    <property type="project" value="TreeGrafter"/>
</dbReference>
<feature type="compositionally biased region" description="Low complexity" evidence="8">
    <location>
        <begin position="1"/>
        <end position="16"/>
    </location>
</feature>
<reference evidence="9" key="1">
    <citation type="journal article" date="2014" name="Nature">
        <title>Elephant shark genome provides unique insights into gnathostome evolution.</title>
        <authorList>
            <consortium name="International Elephant Shark Genome Sequencing Consortium"/>
            <person name="Venkatesh B."/>
            <person name="Lee A.P."/>
            <person name="Ravi V."/>
            <person name="Maurya A.K."/>
            <person name="Lian M.M."/>
            <person name="Swann J.B."/>
            <person name="Ohta Y."/>
            <person name="Flajnik M.F."/>
            <person name="Sutoh Y."/>
            <person name="Kasahara M."/>
            <person name="Hoon S."/>
            <person name="Gangu V."/>
            <person name="Roy S.W."/>
            <person name="Irimia M."/>
            <person name="Korzh V."/>
            <person name="Kondrychyn I."/>
            <person name="Lim Z.W."/>
            <person name="Tay B.H."/>
            <person name="Tohari S."/>
            <person name="Kong K.W."/>
            <person name="Ho S."/>
            <person name="Lorente-Galdos B."/>
            <person name="Quilez J."/>
            <person name="Marques-Bonet T."/>
            <person name="Raney B.J."/>
            <person name="Ingham P.W."/>
            <person name="Tay A."/>
            <person name="Hillier L.W."/>
            <person name="Minx P."/>
            <person name="Boehm T."/>
            <person name="Wilson R.K."/>
            <person name="Brenner S."/>
            <person name="Warren W.C."/>
        </authorList>
    </citation>
    <scope>NUCLEOTIDE SEQUENCE</scope>
    <source>
        <tissue evidence="9">Brain</tissue>
    </source>
</reference>
<dbReference type="GO" id="GO:0032259">
    <property type="term" value="P:methylation"/>
    <property type="evidence" value="ECO:0007669"/>
    <property type="project" value="UniProtKB-KW"/>
</dbReference>
<dbReference type="SUPFAM" id="SSF53335">
    <property type="entry name" value="S-adenosyl-L-methionine-dependent methyltransferases"/>
    <property type="match status" value="1"/>
</dbReference>